<dbReference type="GO" id="GO:0006511">
    <property type="term" value="P:ubiquitin-dependent protein catabolic process"/>
    <property type="evidence" value="ECO:0007669"/>
    <property type="project" value="UniProtKB-UniRule"/>
</dbReference>
<dbReference type="RefSeq" id="XP_062689069.1">
    <property type="nucleotide sequence ID" value="XM_062833819.1"/>
</dbReference>
<organism evidence="12 13">
    <name type="scientific">Neurospora hispaniola</name>
    <dbReference type="NCBI Taxonomy" id="588809"/>
    <lineage>
        <taxon>Eukaryota</taxon>
        <taxon>Fungi</taxon>
        <taxon>Dikarya</taxon>
        <taxon>Ascomycota</taxon>
        <taxon>Pezizomycotina</taxon>
        <taxon>Sordariomycetes</taxon>
        <taxon>Sordariomycetidae</taxon>
        <taxon>Sordariales</taxon>
        <taxon>Sordariaceae</taxon>
        <taxon>Neurospora</taxon>
    </lineage>
</organism>
<name>A0AAJ0I0T7_9PEZI</name>
<evidence type="ECO:0000256" key="8">
    <source>
        <dbReference type="RuleBase" id="RU361215"/>
    </source>
</evidence>
<keyword evidence="9" id="KW-0175">Coiled coil</keyword>
<dbReference type="PROSITE" id="PS52048">
    <property type="entry name" value="UCH_DOMAIN"/>
    <property type="match status" value="1"/>
</dbReference>
<evidence type="ECO:0000256" key="7">
    <source>
        <dbReference type="PROSITE-ProRule" id="PRU01393"/>
    </source>
</evidence>
<feature type="compositionally biased region" description="Basic and acidic residues" evidence="10">
    <location>
        <begin position="485"/>
        <end position="495"/>
    </location>
</feature>
<evidence type="ECO:0000256" key="3">
    <source>
        <dbReference type="ARBA" id="ARBA00022670"/>
    </source>
</evidence>
<evidence type="ECO:0000256" key="5">
    <source>
        <dbReference type="ARBA" id="ARBA00022801"/>
    </source>
</evidence>
<feature type="region of interest" description="Disordered" evidence="10">
    <location>
        <begin position="467"/>
        <end position="495"/>
    </location>
</feature>
<evidence type="ECO:0000256" key="6">
    <source>
        <dbReference type="ARBA" id="ARBA00022807"/>
    </source>
</evidence>
<dbReference type="PRINTS" id="PR00707">
    <property type="entry name" value="UBCTHYDRLASE"/>
</dbReference>
<evidence type="ECO:0000313" key="12">
    <source>
        <dbReference type="EMBL" id="KAK3486512.1"/>
    </source>
</evidence>
<dbReference type="EMBL" id="JAULSX010000008">
    <property type="protein sequence ID" value="KAK3486512.1"/>
    <property type="molecule type" value="Genomic_DNA"/>
</dbReference>
<feature type="compositionally biased region" description="Basic and acidic residues" evidence="10">
    <location>
        <begin position="45"/>
        <end position="66"/>
    </location>
</feature>
<feature type="coiled-coil region" evidence="9">
    <location>
        <begin position="254"/>
        <end position="281"/>
    </location>
</feature>
<keyword evidence="13" id="KW-1185">Reference proteome</keyword>
<dbReference type="InterPro" id="IPR038765">
    <property type="entry name" value="Papain-like_cys_pep_sf"/>
</dbReference>
<proteinExistence type="inferred from homology"/>
<dbReference type="PANTHER" id="PTHR10589">
    <property type="entry name" value="UBIQUITIN CARBOXYL-TERMINAL HYDROLASE"/>
    <property type="match status" value="1"/>
</dbReference>
<dbReference type="Proteomes" id="UP001285908">
    <property type="component" value="Unassembled WGS sequence"/>
</dbReference>
<dbReference type="InterPro" id="IPR001578">
    <property type="entry name" value="Peptidase_C12_UCH"/>
</dbReference>
<comment type="similarity">
    <text evidence="2 7 8">Belongs to the peptidase C12 family.</text>
</comment>
<dbReference type="InterPro" id="IPR036959">
    <property type="entry name" value="Peptidase_C12_UCH_sf"/>
</dbReference>
<dbReference type="GeneID" id="87871441"/>
<protein>
    <recommendedName>
        <fullName evidence="8">Ubiquitin carboxyl-terminal hydrolase</fullName>
        <ecNumber evidence="8">3.4.19.12</ecNumber>
    </recommendedName>
</protein>
<accession>A0AAJ0I0T7</accession>
<keyword evidence="6 7" id="KW-0788">Thiol protease</keyword>
<evidence type="ECO:0000256" key="9">
    <source>
        <dbReference type="SAM" id="Coils"/>
    </source>
</evidence>
<feature type="active site" description="Nucleophile" evidence="7">
    <location>
        <position position="198"/>
    </location>
</feature>
<dbReference type="SUPFAM" id="SSF54001">
    <property type="entry name" value="Cysteine proteinases"/>
    <property type="match status" value="1"/>
</dbReference>
<evidence type="ECO:0000256" key="10">
    <source>
        <dbReference type="SAM" id="MobiDB-lite"/>
    </source>
</evidence>
<dbReference type="FunFam" id="3.40.532.10:FF:000010">
    <property type="entry name" value="Ubiquitin carboxyl-terminal hydrolase"/>
    <property type="match status" value="1"/>
</dbReference>
<feature type="site" description="Transition state stabilizer" evidence="7">
    <location>
        <position position="192"/>
    </location>
</feature>
<dbReference type="EC" id="3.4.19.12" evidence="8"/>
<keyword evidence="4 7" id="KW-0833">Ubl conjugation pathway</keyword>
<dbReference type="PANTHER" id="PTHR10589:SF16">
    <property type="entry name" value="UBIQUITIN CARBOXYL-TERMINAL HYDROLASE ISOZYME L5"/>
    <property type="match status" value="1"/>
</dbReference>
<evidence type="ECO:0000256" key="2">
    <source>
        <dbReference type="ARBA" id="ARBA00009326"/>
    </source>
</evidence>
<reference evidence="12 13" key="1">
    <citation type="journal article" date="2023" name="Mol. Phylogenet. Evol.">
        <title>Genome-scale phylogeny and comparative genomics of the fungal order Sordariales.</title>
        <authorList>
            <person name="Hensen N."/>
            <person name="Bonometti L."/>
            <person name="Westerberg I."/>
            <person name="Brannstrom I.O."/>
            <person name="Guillou S."/>
            <person name="Cros-Aarteil S."/>
            <person name="Calhoun S."/>
            <person name="Haridas S."/>
            <person name="Kuo A."/>
            <person name="Mondo S."/>
            <person name="Pangilinan J."/>
            <person name="Riley R."/>
            <person name="LaButti K."/>
            <person name="Andreopoulos B."/>
            <person name="Lipzen A."/>
            <person name="Chen C."/>
            <person name="Yan M."/>
            <person name="Daum C."/>
            <person name="Ng V."/>
            <person name="Clum A."/>
            <person name="Steindorff A."/>
            <person name="Ohm R.A."/>
            <person name="Martin F."/>
            <person name="Silar P."/>
            <person name="Natvig D.O."/>
            <person name="Lalanne C."/>
            <person name="Gautier V."/>
            <person name="Ament-Velasquez S.L."/>
            <person name="Kruys A."/>
            <person name="Hutchinson M.I."/>
            <person name="Powell A.J."/>
            <person name="Barry K."/>
            <person name="Miller A.N."/>
            <person name="Grigoriev I.V."/>
            <person name="Debuchy R."/>
            <person name="Gladieux P."/>
            <person name="Hiltunen Thoren M."/>
            <person name="Johannesson H."/>
        </authorList>
    </citation>
    <scope>NUCLEOTIDE SEQUENCE [LARGE SCALE GENOMIC DNA]</scope>
    <source>
        <strain evidence="12 13">FGSC 10403</strain>
    </source>
</reference>
<dbReference type="Gene3D" id="3.40.532.10">
    <property type="entry name" value="Peptidase C12, ubiquitin carboxyl-terminal hydrolase"/>
    <property type="match status" value="1"/>
</dbReference>
<dbReference type="AlphaFoldDB" id="A0AAJ0I0T7"/>
<evidence type="ECO:0000256" key="1">
    <source>
        <dbReference type="ARBA" id="ARBA00000707"/>
    </source>
</evidence>
<dbReference type="PROSITE" id="PS52049">
    <property type="entry name" value="ULD"/>
    <property type="match status" value="1"/>
</dbReference>
<comment type="catalytic activity">
    <reaction evidence="1 7 8">
        <text>Thiol-dependent hydrolysis of ester, thioester, amide, peptide and isopeptide bonds formed by the C-terminal Gly of ubiquitin (a 76-residue protein attached to proteins as an intracellular targeting signal).</text>
        <dbReference type="EC" id="3.4.19.12"/>
    </reaction>
</comment>
<dbReference type="GO" id="GO:0004843">
    <property type="term" value="F:cysteine-type deubiquitinase activity"/>
    <property type="evidence" value="ECO:0007669"/>
    <property type="project" value="UniProtKB-UniRule"/>
</dbReference>
<feature type="region of interest" description="Disordered" evidence="10">
    <location>
        <begin position="1"/>
        <end position="90"/>
    </location>
</feature>
<feature type="active site" description="Proton donor" evidence="7">
    <location>
        <position position="293"/>
    </location>
</feature>
<dbReference type="Pfam" id="PF01088">
    <property type="entry name" value="Peptidase_C12"/>
    <property type="match status" value="1"/>
</dbReference>
<evidence type="ECO:0000256" key="4">
    <source>
        <dbReference type="ARBA" id="ARBA00022786"/>
    </source>
</evidence>
<keyword evidence="5 7" id="KW-0378">Hydrolase</keyword>
<evidence type="ECO:0000313" key="13">
    <source>
        <dbReference type="Proteomes" id="UP001285908"/>
    </source>
</evidence>
<dbReference type="GO" id="GO:0005737">
    <property type="term" value="C:cytoplasm"/>
    <property type="evidence" value="ECO:0007669"/>
    <property type="project" value="TreeGrafter"/>
</dbReference>
<comment type="caution">
    <text evidence="12">The sequence shown here is derived from an EMBL/GenBank/DDBJ whole genome shotgun (WGS) entry which is preliminary data.</text>
</comment>
<feature type="compositionally biased region" description="Acidic residues" evidence="10">
    <location>
        <begin position="474"/>
        <end position="483"/>
    </location>
</feature>
<evidence type="ECO:0000259" key="11">
    <source>
        <dbReference type="PROSITE" id="PS52048"/>
    </source>
</evidence>
<feature type="site" description="Important for enzyme activity" evidence="7">
    <location>
        <position position="310"/>
    </location>
</feature>
<feature type="domain" description="UCH catalytic" evidence="11">
    <location>
        <begin position="119"/>
        <end position="357"/>
    </location>
</feature>
<sequence length="522" mass="59339">MDPNSEPAATRRSGRARKPNTRYAELSSDDELNSPAGVKASRKRVSLDSKASAKLEESADPERSSMLKESPASEEPTTAVRPRRSAKRKAAPEVFDVPMDVLQASLGPWHENELTEWPSWTDVESDPVFFNRILRLLGIREAKVREVLSVDEESLLLLPEPLYGLVFLFQVMEEEEEDLEPDEEFGLWFANQTTNNACATVALFNIIMNAQDLPLDINLSKFKEESGPLSPPLRGHLLSSSSWIRVAHNHFARRLDLLNAALALENKVEESKKKRARTTARRKKEQEMEDAYHFVAYVPNHRDRSVWELDGLKFNPRYVGKFEKGAHWTSVAQPVIQEKMMEYEADQLAFSLLALCGDRRAALRRQLAVNIHCTELLNDAFRSESAWFEEGNGSSSFKDHISNFHDQSKLDEFQLSTDEAQLMIKNSAEARRLQDNIQSGGMEMAEALLLRTELRQKQEQIRAEYYTEVASGPEGDEDGEAQNEDPGRRKDHTPAIHEWVTKLAERGVLRELHEQVESRNGS</sequence>
<gene>
    <name evidence="12" type="ORF">B0T23DRAFT_227351</name>
</gene>
<dbReference type="GO" id="GO:0016579">
    <property type="term" value="P:protein deubiquitination"/>
    <property type="evidence" value="ECO:0007669"/>
    <property type="project" value="TreeGrafter"/>
</dbReference>
<keyword evidence="3 7" id="KW-0645">Protease</keyword>